<evidence type="ECO:0000313" key="7">
    <source>
        <dbReference type="Proteomes" id="UP001445335"/>
    </source>
</evidence>
<dbReference type="PANTHER" id="PTHR24198">
    <property type="entry name" value="ANKYRIN REPEAT AND PROTEIN KINASE DOMAIN-CONTAINING PROTEIN"/>
    <property type="match status" value="1"/>
</dbReference>
<protein>
    <recommendedName>
        <fullName evidence="5">Protein kinase domain-containing protein</fullName>
    </recommendedName>
</protein>
<feature type="domain" description="Protein kinase" evidence="5">
    <location>
        <begin position="292"/>
        <end position="598"/>
    </location>
</feature>
<feature type="compositionally biased region" description="Acidic residues" evidence="4">
    <location>
        <begin position="252"/>
        <end position="264"/>
    </location>
</feature>
<dbReference type="GO" id="GO:0004672">
    <property type="term" value="F:protein kinase activity"/>
    <property type="evidence" value="ECO:0007669"/>
    <property type="project" value="InterPro"/>
</dbReference>
<feature type="repeat" description="ANK" evidence="3">
    <location>
        <begin position="48"/>
        <end position="81"/>
    </location>
</feature>
<sequence>MLSSDSRTDVNAQDQDGWSALHFAAAGGHSDVVEELLAHGARLQPDCQGRLPLHLAALSSKAGAVAALLRSSHAQVDARDASGCTALHRAAAQGHQGVLQILLQHGAVAGLAVQGGTTAAHLAAFKGRPEALGSLLAASADPNARDADGATPLHEAAGGAACLACVHALLAAGADPRMPGKAGNAERDLKGMGDGKGSAEDVGEPAADDATVASGHSAESAADSGGAAVGICSSRPAGQGAALRRFGLPDGGAEDDTDSDDGPEAETGLATYMLWELGCTGIAPARARLDPGCIGSWVGVGALGSSRVALWALPLHCAKPAPEPASVVASAGAPPAGNGGPDGQGRGSAGAGGREGDGVRGGSGEARLRAAAAALARLPDPGLARPLGVCAEAGALVTELPPAGSLLDALHSRAPEGAHHPVRLGWAERVRIAAQAARGLAALHAEGLVHGALRPSTVLLEVLPSGAGGIVARLATAPAAALLCGLSMAVVASAPAAYVAPEVAAGAAPAPPADVYALGLTMLQLLAASEADGLAAHAAATLSEGVQGVGRLVDPCAGTWPAAEAADFARLALRCMQEMLGARPSLAAHILPELERLLISAERESSGKQAKAEG</sequence>
<reference evidence="6 7" key="1">
    <citation type="journal article" date="2024" name="Nat. Commun.">
        <title>Phylogenomics reveals the evolutionary origins of lichenization in chlorophyte algae.</title>
        <authorList>
            <person name="Puginier C."/>
            <person name="Libourel C."/>
            <person name="Otte J."/>
            <person name="Skaloud P."/>
            <person name="Haon M."/>
            <person name="Grisel S."/>
            <person name="Petersen M."/>
            <person name="Berrin J.G."/>
            <person name="Delaux P.M."/>
            <person name="Dal Grande F."/>
            <person name="Keller J."/>
        </authorList>
    </citation>
    <scope>NUCLEOTIDE SEQUENCE [LARGE SCALE GENOMIC DNA]</scope>
    <source>
        <strain evidence="6 7">SAG 245.80</strain>
    </source>
</reference>
<evidence type="ECO:0000256" key="2">
    <source>
        <dbReference type="ARBA" id="ARBA00023043"/>
    </source>
</evidence>
<dbReference type="InterPro" id="IPR001245">
    <property type="entry name" value="Ser-Thr/Tyr_kinase_cat_dom"/>
</dbReference>
<evidence type="ECO:0000259" key="5">
    <source>
        <dbReference type="PROSITE" id="PS50011"/>
    </source>
</evidence>
<dbReference type="Proteomes" id="UP001445335">
    <property type="component" value="Unassembled WGS sequence"/>
</dbReference>
<accession>A0AAW1QL55</accession>
<gene>
    <name evidence="6" type="ORF">WJX81_003275</name>
</gene>
<organism evidence="6 7">
    <name type="scientific">Elliptochloris bilobata</name>
    <dbReference type="NCBI Taxonomy" id="381761"/>
    <lineage>
        <taxon>Eukaryota</taxon>
        <taxon>Viridiplantae</taxon>
        <taxon>Chlorophyta</taxon>
        <taxon>core chlorophytes</taxon>
        <taxon>Trebouxiophyceae</taxon>
        <taxon>Trebouxiophyceae incertae sedis</taxon>
        <taxon>Elliptochloris clade</taxon>
        <taxon>Elliptochloris</taxon>
    </lineage>
</organism>
<dbReference type="PROSITE" id="PS50297">
    <property type="entry name" value="ANK_REP_REGION"/>
    <property type="match status" value="4"/>
</dbReference>
<keyword evidence="2 3" id="KW-0040">ANK repeat</keyword>
<dbReference type="SUPFAM" id="SSF56112">
    <property type="entry name" value="Protein kinase-like (PK-like)"/>
    <property type="match status" value="1"/>
</dbReference>
<keyword evidence="1" id="KW-0677">Repeat</keyword>
<keyword evidence="7" id="KW-1185">Reference proteome</keyword>
<dbReference type="Gene3D" id="1.25.40.20">
    <property type="entry name" value="Ankyrin repeat-containing domain"/>
    <property type="match status" value="2"/>
</dbReference>
<name>A0AAW1QL55_9CHLO</name>
<dbReference type="Pfam" id="PF00023">
    <property type="entry name" value="Ank"/>
    <property type="match status" value="1"/>
</dbReference>
<feature type="region of interest" description="Disordered" evidence="4">
    <location>
        <begin position="243"/>
        <end position="265"/>
    </location>
</feature>
<dbReference type="EMBL" id="JALJOU010000089">
    <property type="protein sequence ID" value="KAK9822236.1"/>
    <property type="molecule type" value="Genomic_DNA"/>
</dbReference>
<dbReference type="Pfam" id="PF07714">
    <property type="entry name" value="PK_Tyr_Ser-Thr"/>
    <property type="match status" value="1"/>
</dbReference>
<feature type="repeat" description="ANK" evidence="3">
    <location>
        <begin position="16"/>
        <end position="43"/>
    </location>
</feature>
<dbReference type="InterPro" id="IPR000719">
    <property type="entry name" value="Prot_kinase_dom"/>
</dbReference>
<dbReference type="SMART" id="SM00248">
    <property type="entry name" value="ANK"/>
    <property type="match status" value="5"/>
</dbReference>
<dbReference type="InterPro" id="IPR011009">
    <property type="entry name" value="Kinase-like_dom_sf"/>
</dbReference>
<evidence type="ECO:0000256" key="4">
    <source>
        <dbReference type="SAM" id="MobiDB-lite"/>
    </source>
</evidence>
<dbReference type="PROSITE" id="PS50088">
    <property type="entry name" value="ANK_REPEAT"/>
    <property type="match status" value="5"/>
</dbReference>
<evidence type="ECO:0000313" key="6">
    <source>
        <dbReference type="EMBL" id="KAK9822236.1"/>
    </source>
</evidence>
<dbReference type="SMART" id="SM00220">
    <property type="entry name" value="S_TKc"/>
    <property type="match status" value="1"/>
</dbReference>
<feature type="compositionally biased region" description="Basic and acidic residues" evidence="4">
    <location>
        <begin position="184"/>
        <end position="199"/>
    </location>
</feature>
<feature type="compositionally biased region" description="Low complexity" evidence="4">
    <location>
        <begin position="213"/>
        <end position="225"/>
    </location>
</feature>
<dbReference type="PROSITE" id="PS50011">
    <property type="entry name" value="PROTEIN_KINASE_DOM"/>
    <property type="match status" value="1"/>
</dbReference>
<evidence type="ECO:0000256" key="1">
    <source>
        <dbReference type="ARBA" id="ARBA00022737"/>
    </source>
</evidence>
<proteinExistence type="predicted"/>
<dbReference type="Pfam" id="PF12796">
    <property type="entry name" value="Ank_2"/>
    <property type="match status" value="2"/>
</dbReference>
<dbReference type="GO" id="GO:0005524">
    <property type="term" value="F:ATP binding"/>
    <property type="evidence" value="ECO:0007669"/>
    <property type="project" value="InterPro"/>
</dbReference>
<feature type="region of interest" description="Disordered" evidence="4">
    <location>
        <begin position="328"/>
        <end position="363"/>
    </location>
</feature>
<feature type="repeat" description="ANK" evidence="3">
    <location>
        <begin position="115"/>
        <end position="147"/>
    </location>
</feature>
<feature type="region of interest" description="Disordered" evidence="4">
    <location>
        <begin position="176"/>
        <end position="225"/>
    </location>
</feature>
<dbReference type="InterPro" id="IPR036770">
    <property type="entry name" value="Ankyrin_rpt-contain_sf"/>
</dbReference>
<feature type="repeat" description="ANK" evidence="3">
    <location>
        <begin position="82"/>
        <end position="107"/>
    </location>
</feature>
<dbReference type="Gene3D" id="1.10.510.10">
    <property type="entry name" value="Transferase(Phosphotransferase) domain 1"/>
    <property type="match status" value="1"/>
</dbReference>
<dbReference type="PANTHER" id="PTHR24198:SF165">
    <property type="entry name" value="ANKYRIN REPEAT-CONTAINING PROTEIN-RELATED"/>
    <property type="match status" value="1"/>
</dbReference>
<dbReference type="AlphaFoldDB" id="A0AAW1QL55"/>
<feature type="compositionally biased region" description="Gly residues" evidence="4">
    <location>
        <begin position="337"/>
        <end position="363"/>
    </location>
</feature>
<dbReference type="SUPFAM" id="SSF48403">
    <property type="entry name" value="Ankyrin repeat"/>
    <property type="match status" value="1"/>
</dbReference>
<comment type="caution">
    <text evidence="6">The sequence shown here is derived from an EMBL/GenBank/DDBJ whole genome shotgun (WGS) entry which is preliminary data.</text>
</comment>
<evidence type="ECO:0000256" key="3">
    <source>
        <dbReference type="PROSITE-ProRule" id="PRU00023"/>
    </source>
</evidence>
<dbReference type="InterPro" id="IPR002110">
    <property type="entry name" value="Ankyrin_rpt"/>
</dbReference>
<feature type="repeat" description="ANK" evidence="3">
    <location>
        <begin position="148"/>
        <end position="181"/>
    </location>
</feature>